<dbReference type="GO" id="GO:0019836">
    <property type="term" value="P:symbiont-mediated hemolysis of host erythrocyte"/>
    <property type="evidence" value="ECO:0007669"/>
    <property type="project" value="InterPro"/>
</dbReference>
<evidence type="ECO:0000313" key="2">
    <source>
        <dbReference type="EMBL" id="RHE86981.1"/>
    </source>
</evidence>
<dbReference type="Gene3D" id="2.60.270.50">
    <property type="match status" value="1"/>
</dbReference>
<dbReference type="InterPro" id="IPR009413">
    <property type="entry name" value="Aegerolysin-typ"/>
</dbReference>
<proteinExistence type="inferred from homology"/>
<dbReference type="EMBL" id="QSKV01000025">
    <property type="protein sequence ID" value="RHE86981.1"/>
    <property type="molecule type" value="Genomic_DNA"/>
</dbReference>
<organism evidence="2 3">
    <name type="scientific">Bacteroides intestinalis</name>
    <dbReference type="NCBI Taxonomy" id="329854"/>
    <lineage>
        <taxon>Bacteria</taxon>
        <taxon>Pseudomonadati</taxon>
        <taxon>Bacteroidota</taxon>
        <taxon>Bacteroidia</taxon>
        <taxon>Bacteroidales</taxon>
        <taxon>Bacteroidaceae</taxon>
        <taxon>Bacteroides</taxon>
    </lineage>
</organism>
<comment type="caution">
    <text evidence="2">The sequence shown here is derived from an EMBL/GenBank/DDBJ whole genome shotgun (WGS) entry which is preliminary data.</text>
</comment>
<accession>A0A414KY47</accession>
<gene>
    <name evidence="2" type="ORF">DW712_23710</name>
</gene>
<reference evidence="2 3" key="1">
    <citation type="submission" date="2018-08" db="EMBL/GenBank/DDBJ databases">
        <title>A genome reference for cultivated species of the human gut microbiota.</title>
        <authorList>
            <person name="Zou Y."/>
            <person name="Xue W."/>
            <person name="Luo G."/>
        </authorList>
    </citation>
    <scope>NUCLEOTIDE SEQUENCE [LARGE SCALE GENOMIC DNA]</scope>
    <source>
        <strain evidence="2 3">AM27-17</strain>
    </source>
</reference>
<dbReference type="Pfam" id="PF06355">
    <property type="entry name" value="Aegerolysin"/>
    <property type="match status" value="1"/>
</dbReference>
<name>A0A414KY47_9BACE</name>
<protein>
    <submittedName>
        <fullName evidence="2">Uncharacterized protein</fullName>
    </submittedName>
</protein>
<dbReference type="AlphaFoldDB" id="A0A414KY47"/>
<sequence length="317" mass="35417">MAEKCKTTGKIITNVKLWCVDASGELPWGKWDTNPKNEIGPSLEETGDIAFVALGADSSATGNEGTIKYKDANGTCFTLYFDNPYTADNSATISVDGGEYAMYHLECDYPKGGRDITVTYTINRNSESSKESTSKIDAEVLLSIPKCDSYSPERIKQFIEDRKDITLLEILEYPMDAEAKIWCMLRLPLLSPAQMRILAIKYAEHVLEYITDSVVRESCKRLLEQCEQDVMLVDKAKILPLRQEVLKAMKIVVKEHRADDKLAVRANMVAIEAVYYAANDNVITALRNSGSCARDVLGEEGWEKEATWQIETAIAIC</sequence>
<dbReference type="Proteomes" id="UP000285650">
    <property type="component" value="Unassembled WGS sequence"/>
</dbReference>
<comment type="similarity">
    <text evidence="1">Belongs to the aegerolysin family.</text>
</comment>
<dbReference type="RefSeq" id="WP_118223928.1">
    <property type="nucleotide sequence ID" value="NZ_JADMTM010000003.1"/>
</dbReference>
<evidence type="ECO:0000313" key="3">
    <source>
        <dbReference type="Proteomes" id="UP000285650"/>
    </source>
</evidence>
<evidence type="ECO:0000256" key="1">
    <source>
        <dbReference type="ARBA" id="ARBA00010795"/>
    </source>
</evidence>